<comment type="similarity">
    <text evidence="2">Belongs to the OmpP1/FadL family.</text>
</comment>
<evidence type="ECO:0000256" key="1">
    <source>
        <dbReference type="ARBA" id="ARBA00004571"/>
    </source>
</evidence>
<evidence type="ECO:0000313" key="9">
    <source>
        <dbReference type="EMBL" id="PVZ08327.1"/>
    </source>
</evidence>
<gene>
    <name evidence="9" type="ORF">C7382_11426</name>
</gene>
<organism evidence="9 10">
    <name type="scientific">Porphyromonas loveana</name>
    <dbReference type="NCBI Taxonomy" id="1884669"/>
    <lineage>
        <taxon>Bacteria</taxon>
        <taxon>Pseudomonadati</taxon>
        <taxon>Bacteroidota</taxon>
        <taxon>Bacteroidia</taxon>
        <taxon>Bacteroidales</taxon>
        <taxon>Porphyromonadaceae</taxon>
        <taxon>Porphyromonas</taxon>
    </lineage>
</organism>
<sequence length="545" mass="59683">MKKIFAYIAGAALSIVAGTPAIHAQGEADAIRYSRTELGGSARFRSMAGAFGALGGDFSSIGQNPAGLGVFLSSEVSATLDFSATSNQVSWQGSSEKFNKNKLLFSAISYVGTWEQPTEDVSINFGFGAKRILDYARSFRMSGGEQKYSLADYTAAQTPGNANPSNFNYGGLHSSWLTDLGYNAGWIGKLAGGYGFESIFKYNTGNGYQLFGPSSTGFELNESGHVWNYDVGFGLNIKDTWYLGASITYSDLQFDASTAYREDFTFNNGAIKDYLTLNNTLSTSGSGLNIGVGAIFRPTDAVRLGLSFYTPTWYWMKSYYRAKASSYYSQGLDDNGQLLPEQYYFMSDETPESYNAFQLNSPSRFVASAAFVAGKHGLISVDYELESFGQIKLKAEDGTPYVDNKFIAEDFGARHTIRMGGELRPTPRFSLRAGYSYSSNPIKNVKLKSFDGPAQVTIFPMGAMPHYELPGDSYTVTGGLGYRFTPQLSGDLAVVYRNDKSYYYTFGRMVSDDPNPADVLEVVSPVPATLNRSNLKLAMTFSYRF</sequence>
<evidence type="ECO:0000256" key="3">
    <source>
        <dbReference type="ARBA" id="ARBA00022452"/>
    </source>
</evidence>
<dbReference type="SUPFAM" id="SSF56935">
    <property type="entry name" value="Porins"/>
    <property type="match status" value="2"/>
</dbReference>
<proteinExistence type="inferred from homology"/>
<comment type="caution">
    <text evidence="9">The sequence shown here is derived from an EMBL/GenBank/DDBJ whole genome shotgun (WGS) entry which is preliminary data.</text>
</comment>
<reference evidence="9 10" key="1">
    <citation type="submission" date="2018-04" db="EMBL/GenBank/DDBJ databases">
        <title>Genomic Encyclopedia of Type Strains, Phase IV (KMG-IV): sequencing the most valuable type-strain genomes for metagenomic binning, comparative biology and taxonomic classification.</title>
        <authorList>
            <person name="Goeker M."/>
        </authorList>
    </citation>
    <scope>NUCLEOTIDE SEQUENCE [LARGE SCALE GENOMIC DNA]</scope>
    <source>
        <strain evidence="9 10">DSM 28520</strain>
    </source>
</reference>
<keyword evidence="7" id="KW-0998">Cell outer membrane</keyword>
<evidence type="ECO:0000256" key="7">
    <source>
        <dbReference type="ARBA" id="ARBA00023237"/>
    </source>
</evidence>
<dbReference type="OrthoDB" id="9765571at2"/>
<dbReference type="GO" id="GO:0015483">
    <property type="term" value="F:long-chain fatty acid transporting porin activity"/>
    <property type="evidence" value="ECO:0007669"/>
    <property type="project" value="TreeGrafter"/>
</dbReference>
<name>A0A2U1F811_9PORP</name>
<evidence type="ECO:0008006" key="11">
    <source>
        <dbReference type="Google" id="ProtNLM"/>
    </source>
</evidence>
<evidence type="ECO:0000256" key="5">
    <source>
        <dbReference type="ARBA" id="ARBA00022729"/>
    </source>
</evidence>
<keyword evidence="5 8" id="KW-0732">Signal</keyword>
<evidence type="ECO:0000256" key="6">
    <source>
        <dbReference type="ARBA" id="ARBA00023136"/>
    </source>
</evidence>
<keyword evidence="4" id="KW-0812">Transmembrane</keyword>
<dbReference type="GeneID" id="94551244"/>
<evidence type="ECO:0000256" key="2">
    <source>
        <dbReference type="ARBA" id="ARBA00008163"/>
    </source>
</evidence>
<keyword evidence="10" id="KW-1185">Reference proteome</keyword>
<evidence type="ECO:0000313" key="10">
    <source>
        <dbReference type="Proteomes" id="UP000245462"/>
    </source>
</evidence>
<dbReference type="Gene3D" id="2.40.160.60">
    <property type="entry name" value="Outer membrane protein transport protein (OMPP1/FadL/TodX)"/>
    <property type="match status" value="1"/>
</dbReference>
<comment type="subcellular location">
    <subcellularLocation>
        <location evidence="1">Cell outer membrane</location>
        <topology evidence="1">Multi-pass membrane protein</topology>
    </subcellularLocation>
</comment>
<dbReference type="InterPro" id="IPR005017">
    <property type="entry name" value="OMPP1/FadL/TodX"/>
</dbReference>
<dbReference type="RefSeq" id="WP_116679783.1">
    <property type="nucleotide sequence ID" value="NZ_JBGXZY010000125.1"/>
</dbReference>
<dbReference type="EMBL" id="QEKY01000014">
    <property type="protein sequence ID" value="PVZ08327.1"/>
    <property type="molecule type" value="Genomic_DNA"/>
</dbReference>
<protein>
    <recommendedName>
        <fullName evidence="11">Outer membrane protein transport protein (OMPP1/FadL/TodX)</fullName>
    </recommendedName>
</protein>
<keyword evidence="6" id="KW-0472">Membrane</keyword>
<evidence type="ECO:0000256" key="4">
    <source>
        <dbReference type="ARBA" id="ARBA00022692"/>
    </source>
</evidence>
<dbReference type="AlphaFoldDB" id="A0A2U1F811"/>
<feature type="chain" id="PRO_5015662979" description="Outer membrane protein transport protein (OMPP1/FadL/TodX)" evidence="8">
    <location>
        <begin position="25"/>
        <end position="545"/>
    </location>
</feature>
<feature type="signal peptide" evidence="8">
    <location>
        <begin position="1"/>
        <end position="24"/>
    </location>
</feature>
<keyword evidence="3" id="KW-1134">Transmembrane beta strand</keyword>
<dbReference type="Proteomes" id="UP000245462">
    <property type="component" value="Unassembled WGS sequence"/>
</dbReference>
<dbReference type="PANTHER" id="PTHR35093">
    <property type="entry name" value="OUTER MEMBRANE PROTEIN NMB0088-RELATED"/>
    <property type="match status" value="1"/>
</dbReference>
<dbReference type="PANTHER" id="PTHR35093:SF8">
    <property type="entry name" value="OUTER MEMBRANE PROTEIN NMB0088-RELATED"/>
    <property type="match status" value="1"/>
</dbReference>
<accession>A0A2U1F811</accession>
<dbReference type="GO" id="GO:0009279">
    <property type="term" value="C:cell outer membrane"/>
    <property type="evidence" value="ECO:0007669"/>
    <property type="project" value="UniProtKB-SubCell"/>
</dbReference>
<evidence type="ECO:0000256" key="8">
    <source>
        <dbReference type="SAM" id="SignalP"/>
    </source>
</evidence>